<dbReference type="Proteomes" id="UP000298493">
    <property type="component" value="Unassembled WGS sequence"/>
</dbReference>
<dbReference type="GO" id="GO:0032259">
    <property type="term" value="P:methylation"/>
    <property type="evidence" value="ECO:0007669"/>
    <property type="project" value="UniProtKB-KW"/>
</dbReference>
<gene>
    <name evidence="5" type="ORF">E6O75_ATG00122</name>
</gene>
<keyword evidence="2 5" id="KW-0489">Methyltransferase</keyword>
<organism evidence="5 6">
    <name type="scientific">Venturia nashicola</name>
    <dbReference type="NCBI Taxonomy" id="86259"/>
    <lineage>
        <taxon>Eukaryota</taxon>
        <taxon>Fungi</taxon>
        <taxon>Dikarya</taxon>
        <taxon>Ascomycota</taxon>
        <taxon>Pezizomycotina</taxon>
        <taxon>Dothideomycetes</taxon>
        <taxon>Pleosporomycetidae</taxon>
        <taxon>Venturiales</taxon>
        <taxon>Venturiaceae</taxon>
        <taxon>Venturia</taxon>
    </lineage>
</organism>
<dbReference type="Pfam" id="PF08241">
    <property type="entry name" value="Methyltransf_11"/>
    <property type="match status" value="1"/>
</dbReference>
<dbReference type="InterPro" id="IPR029063">
    <property type="entry name" value="SAM-dependent_MTases_sf"/>
</dbReference>
<comment type="caution">
    <text evidence="5">The sequence shown here is derived from an EMBL/GenBank/DDBJ whole genome shotgun (WGS) entry which is preliminary data.</text>
</comment>
<dbReference type="Gene3D" id="3.40.50.150">
    <property type="entry name" value="Vaccinia Virus protein VP39"/>
    <property type="match status" value="1"/>
</dbReference>
<reference evidence="5 6" key="1">
    <citation type="submission" date="2019-04" db="EMBL/GenBank/DDBJ databases">
        <title>High contiguity whole genome sequence and gene annotation resource for two Venturia nashicola isolates.</title>
        <authorList>
            <person name="Prokchorchik M."/>
            <person name="Won K."/>
            <person name="Lee Y."/>
            <person name="Choi E.D."/>
            <person name="Segonzac C."/>
            <person name="Sohn K.H."/>
        </authorList>
    </citation>
    <scope>NUCLEOTIDE SEQUENCE [LARGE SCALE GENOMIC DNA]</scope>
    <source>
        <strain evidence="5 6">PRI2</strain>
    </source>
</reference>
<dbReference type="AlphaFoldDB" id="A0A4Z1PCY0"/>
<protein>
    <submittedName>
        <fullName evidence="5">S-adenosyl-L-methionine-dependent methyltransferase</fullName>
    </submittedName>
</protein>
<keyword evidence="6" id="KW-1185">Reference proteome</keyword>
<feature type="domain" description="Methyltransferase type 11" evidence="4">
    <location>
        <begin position="47"/>
        <end position="138"/>
    </location>
</feature>
<dbReference type="STRING" id="86259.A0A4Z1PCY0"/>
<accession>A0A4Z1PCY0</accession>
<evidence type="ECO:0000256" key="1">
    <source>
        <dbReference type="ARBA" id="ARBA00008361"/>
    </source>
</evidence>
<evidence type="ECO:0000256" key="3">
    <source>
        <dbReference type="ARBA" id="ARBA00022679"/>
    </source>
</evidence>
<evidence type="ECO:0000259" key="4">
    <source>
        <dbReference type="Pfam" id="PF08241"/>
    </source>
</evidence>
<proteinExistence type="inferred from homology"/>
<dbReference type="OrthoDB" id="10027013at2759"/>
<keyword evidence="3 5" id="KW-0808">Transferase</keyword>
<comment type="similarity">
    <text evidence="1">Belongs to the methyltransferase superfamily.</text>
</comment>
<evidence type="ECO:0000313" key="6">
    <source>
        <dbReference type="Proteomes" id="UP000298493"/>
    </source>
</evidence>
<dbReference type="SUPFAM" id="SSF53335">
    <property type="entry name" value="S-adenosyl-L-methionine-dependent methyltransferases"/>
    <property type="match status" value="1"/>
</dbReference>
<dbReference type="PANTHER" id="PTHR44942">
    <property type="entry name" value="METHYLTRANSF_11 DOMAIN-CONTAINING PROTEIN"/>
    <property type="match status" value="1"/>
</dbReference>
<sequence>MSLASGALAGFQKGQAYDQNRPSYPPEVVDKLMQALHIKGVAAAEVLDLAAGTGKFTELLATRDEQFQITAVEPHHDMRNELEKKHLSNVKVLNGLATKIPLPDEAVDAVIIAQAFHWFATQDALKELHRVIRLAGVLGMVWNIEDYNQTQEATKTTKWEAKLNHLIWTFQDDSPRFRNSKWKCIFDNQIKSTPLTITAFASPLFSLPLGEDEVKWTVWLTREKIWDRFSTLSQIAILEGEALENARKVFDEALTGDDVETNEKGEVALHGATYLYWTSRVPDVPIGSGGE</sequence>
<dbReference type="InterPro" id="IPR051052">
    <property type="entry name" value="Diverse_substrate_MTase"/>
</dbReference>
<evidence type="ECO:0000256" key="2">
    <source>
        <dbReference type="ARBA" id="ARBA00022603"/>
    </source>
</evidence>
<dbReference type="GO" id="GO:0008757">
    <property type="term" value="F:S-adenosylmethionine-dependent methyltransferase activity"/>
    <property type="evidence" value="ECO:0007669"/>
    <property type="project" value="InterPro"/>
</dbReference>
<dbReference type="EMBL" id="SNSC02000001">
    <property type="protein sequence ID" value="TID27355.1"/>
    <property type="molecule type" value="Genomic_DNA"/>
</dbReference>
<evidence type="ECO:0000313" key="5">
    <source>
        <dbReference type="EMBL" id="TID27355.1"/>
    </source>
</evidence>
<name>A0A4Z1PCY0_9PEZI</name>
<dbReference type="InterPro" id="IPR013216">
    <property type="entry name" value="Methyltransf_11"/>
</dbReference>
<dbReference type="CDD" id="cd02440">
    <property type="entry name" value="AdoMet_MTases"/>
    <property type="match status" value="1"/>
</dbReference>
<dbReference type="PANTHER" id="PTHR44942:SF4">
    <property type="entry name" value="METHYLTRANSFERASE TYPE 11 DOMAIN-CONTAINING PROTEIN"/>
    <property type="match status" value="1"/>
</dbReference>